<feature type="binding site" evidence="4">
    <location>
        <position position="73"/>
    </location>
    <ligand>
        <name>Zn(2+)</name>
        <dbReference type="ChEBI" id="CHEBI:29105"/>
    </ligand>
</feature>
<dbReference type="HAMAP" id="MF_00213">
    <property type="entry name" value="HypA_HybF"/>
    <property type="match status" value="1"/>
</dbReference>
<reference evidence="5 6" key="1">
    <citation type="journal article" date="2016" name="Sci. Rep.">
        <title>Metabolic traits of an uncultured archaeal lineage -MSBL1- from brine pools of the Red Sea.</title>
        <authorList>
            <person name="Mwirichia R."/>
            <person name="Alam I."/>
            <person name="Rashid M."/>
            <person name="Vinu M."/>
            <person name="Ba-Alawi W."/>
            <person name="Anthony Kamau A."/>
            <person name="Kamanda Ngugi D."/>
            <person name="Goker M."/>
            <person name="Klenk H.P."/>
            <person name="Bajic V."/>
            <person name="Stingl U."/>
        </authorList>
    </citation>
    <scope>NUCLEOTIDE SEQUENCE [LARGE SCALE GENOMIC DNA]</scope>
    <source>
        <strain evidence="5">SCGC-AAA259A05</strain>
    </source>
</reference>
<comment type="function">
    <text evidence="4">Involved in the maturation of [NiFe] hydrogenases. Required for nickel insertion into the metal center of the hydrogenase.</text>
</comment>
<dbReference type="AlphaFoldDB" id="A0A133UBL9"/>
<evidence type="ECO:0000256" key="4">
    <source>
        <dbReference type="HAMAP-Rule" id="MF_00213"/>
    </source>
</evidence>
<keyword evidence="3 4" id="KW-0862">Zinc</keyword>
<dbReference type="Proteomes" id="UP000070163">
    <property type="component" value="Unassembled WGS sequence"/>
</dbReference>
<proteinExistence type="inferred from homology"/>
<organism evidence="5 6">
    <name type="scientific">candidate division MSBL1 archaeon SCGC-AAA259A05</name>
    <dbReference type="NCBI Taxonomy" id="1698259"/>
    <lineage>
        <taxon>Archaea</taxon>
        <taxon>Methanobacteriati</taxon>
        <taxon>Methanobacteriota</taxon>
        <taxon>candidate division MSBL1</taxon>
    </lineage>
</organism>
<evidence type="ECO:0000256" key="2">
    <source>
        <dbReference type="ARBA" id="ARBA00022723"/>
    </source>
</evidence>
<dbReference type="InterPro" id="IPR000688">
    <property type="entry name" value="HypA/HybF"/>
</dbReference>
<dbReference type="Gene3D" id="3.30.2320.80">
    <property type="match status" value="1"/>
</dbReference>
<feature type="binding site" evidence="4">
    <location>
        <position position="110"/>
    </location>
    <ligand>
        <name>Zn(2+)</name>
        <dbReference type="ChEBI" id="CHEBI:29105"/>
    </ligand>
</feature>
<keyword evidence="6" id="KW-1185">Reference proteome</keyword>
<accession>A0A133UBL9</accession>
<feature type="binding site" evidence="4">
    <location>
        <position position="2"/>
    </location>
    <ligand>
        <name>Ni(2+)</name>
        <dbReference type="ChEBI" id="CHEBI:49786"/>
    </ligand>
</feature>
<name>A0A133UBL9_9EURY</name>
<evidence type="ECO:0000256" key="1">
    <source>
        <dbReference type="ARBA" id="ARBA00022596"/>
    </source>
</evidence>
<sequence>MHEWALAEGVISTALEVAKENEAKNIAKIKIKIGDLQQINREIFELALEEISSETLAENSEKEIRTEKAILKCRACGEEWDFKKSEKNLGEDESESIHFVPDLAHTYIRCPNCKSPDFKIKKGRGVWIESVELEE</sequence>
<protein>
    <recommendedName>
        <fullName evidence="4">Hydrogenase maturation factor HypA</fullName>
    </recommendedName>
</protein>
<feature type="binding site" evidence="4">
    <location>
        <position position="113"/>
    </location>
    <ligand>
        <name>Zn(2+)</name>
        <dbReference type="ChEBI" id="CHEBI:29105"/>
    </ligand>
</feature>
<dbReference type="NCBIfam" id="NF003008">
    <property type="entry name" value="PRK03824.1"/>
    <property type="match status" value="1"/>
</dbReference>
<evidence type="ECO:0000256" key="3">
    <source>
        <dbReference type="ARBA" id="ARBA00022833"/>
    </source>
</evidence>
<dbReference type="GO" id="GO:0051604">
    <property type="term" value="P:protein maturation"/>
    <property type="evidence" value="ECO:0007669"/>
    <property type="project" value="InterPro"/>
</dbReference>
<dbReference type="PANTHER" id="PTHR34535:SF3">
    <property type="entry name" value="HYDROGENASE MATURATION FACTOR HYPA"/>
    <property type="match status" value="1"/>
</dbReference>
<dbReference type="PIRSF" id="PIRSF004761">
    <property type="entry name" value="Hydrgn_mat_HypA"/>
    <property type="match status" value="1"/>
</dbReference>
<keyword evidence="1 4" id="KW-0533">Nickel</keyword>
<dbReference type="EMBL" id="LHXJ01000005">
    <property type="protein sequence ID" value="KXA91581.1"/>
    <property type="molecule type" value="Genomic_DNA"/>
</dbReference>
<gene>
    <name evidence="4" type="primary">hypA</name>
    <name evidence="5" type="ORF">AKJ57_00780</name>
</gene>
<dbReference type="GO" id="GO:0008270">
    <property type="term" value="F:zinc ion binding"/>
    <property type="evidence" value="ECO:0007669"/>
    <property type="project" value="UniProtKB-UniRule"/>
</dbReference>
<feature type="binding site" evidence="4">
    <location>
        <position position="76"/>
    </location>
    <ligand>
        <name>Zn(2+)</name>
        <dbReference type="ChEBI" id="CHEBI:29105"/>
    </ligand>
</feature>
<evidence type="ECO:0000313" key="5">
    <source>
        <dbReference type="EMBL" id="KXA91581.1"/>
    </source>
</evidence>
<comment type="caution">
    <text evidence="5">The sequence shown here is derived from an EMBL/GenBank/DDBJ whole genome shotgun (WGS) entry which is preliminary data.</text>
</comment>
<dbReference type="Pfam" id="PF01155">
    <property type="entry name" value="HypA"/>
    <property type="match status" value="1"/>
</dbReference>
<evidence type="ECO:0000313" key="6">
    <source>
        <dbReference type="Proteomes" id="UP000070163"/>
    </source>
</evidence>
<keyword evidence="2 4" id="KW-0479">Metal-binding</keyword>
<dbReference type="GO" id="GO:0016151">
    <property type="term" value="F:nickel cation binding"/>
    <property type="evidence" value="ECO:0007669"/>
    <property type="project" value="UniProtKB-UniRule"/>
</dbReference>
<comment type="similarity">
    <text evidence="4">Belongs to the HypA/HybF family.</text>
</comment>
<dbReference type="PANTHER" id="PTHR34535">
    <property type="entry name" value="HYDROGENASE MATURATION FACTOR HYPA"/>
    <property type="match status" value="1"/>
</dbReference>